<name>H2KSJ6_CLOSI</name>
<keyword evidence="7" id="KW-0675">Receptor</keyword>
<evidence type="ECO:0000256" key="4">
    <source>
        <dbReference type="ARBA" id="ARBA00023136"/>
    </source>
</evidence>
<feature type="transmembrane region" description="Helical" evidence="5">
    <location>
        <begin position="66"/>
        <end position="92"/>
    </location>
</feature>
<keyword evidence="4 5" id="KW-0472">Membrane</keyword>
<keyword evidence="8" id="KW-1185">Reference proteome</keyword>
<evidence type="ECO:0000256" key="1">
    <source>
        <dbReference type="ARBA" id="ARBA00004370"/>
    </source>
</evidence>
<evidence type="ECO:0000259" key="6">
    <source>
        <dbReference type="PROSITE" id="PS50262"/>
    </source>
</evidence>
<dbReference type="PROSITE" id="PS50262">
    <property type="entry name" value="G_PROTEIN_RECEP_F1_2"/>
    <property type="match status" value="1"/>
</dbReference>
<dbReference type="InterPro" id="IPR017452">
    <property type="entry name" value="GPCR_Rhodpsn_7TM"/>
</dbReference>
<dbReference type="Proteomes" id="UP000008909">
    <property type="component" value="Unassembled WGS sequence"/>
</dbReference>
<evidence type="ECO:0000256" key="2">
    <source>
        <dbReference type="ARBA" id="ARBA00022692"/>
    </source>
</evidence>
<dbReference type="Gene3D" id="1.20.1070.10">
    <property type="entry name" value="Rhodopsin 7-helix transmembrane proteins"/>
    <property type="match status" value="2"/>
</dbReference>
<dbReference type="SUPFAM" id="SSF81321">
    <property type="entry name" value="Family A G protein-coupled receptor-like"/>
    <property type="match status" value="1"/>
</dbReference>
<organism evidence="7 8">
    <name type="scientific">Clonorchis sinensis</name>
    <name type="common">Chinese liver fluke</name>
    <dbReference type="NCBI Taxonomy" id="79923"/>
    <lineage>
        <taxon>Eukaryota</taxon>
        <taxon>Metazoa</taxon>
        <taxon>Spiralia</taxon>
        <taxon>Lophotrochozoa</taxon>
        <taxon>Platyhelminthes</taxon>
        <taxon>Trematoda</taxon>
        <taxon>Digenea</taxon>
        <taxon>Opisthorchiida</taxon>
        <taxon>Opisthorchiata</taxon>
        <taxon>Opisthorchiidae</taxon>
        <taxon>Clonorchis</taxon>
    </lineage>
</organism>
<feature type="transmembrane region" description="Helical" evidence="5">
    <location>
        <begin position="104"/>
        <end position="126"/>
    </location>
</feature>
<reference key="2">
    <citation type="submission" date="2011-10" db="EMBL/GenBank/DDBJ databases">
        <title>The genome and transcriptome sequence of Clonorchis sinensis provide insights into the carcinogenic liver fluke.</title>
        <authorList>
            <person name="Wang X."/>
            <person name="Huang Y."/>
            <person name="Chen W."/>
            <person name="Liu H."/>
            <person name="Guo L."/>
            <person name="Chen Y."/>
            <person name="Luo F."/>
            <person name="Zhou W."/>
            <person name="Sun J."/>
            <person name="Mao Q."/>
            <person name="Liang P."/>
            <person name="Zhou C."/>
            <person name="Tian Y."/>
            <person name="Men J."/>
            <person name="Lv X."/>
            <person name="Huang L."/>
            <person name="Zhou J."/>
            <person name="Hu Y."/>
            <person name="Li R."/>
            <person name="Zhang F."/>
            <person name="Lei H."/>
            <person name="Li X."/>
            <person name="Hu X."/>
            <person name="Liang C."/>
            <person name="Xu J."/>
            <person name="Wu Z."/>
            <person name="Yu X."/>
        </authorList>
    </citation>
    <scope>NUCLEOTIDE SEQUENCE</scope>
    <source>
        <strain>Henan</strain>
    </source>
</reference>
<accession>H2KSJ6</accession>
<dbReference type="PANTHER" id="PTHR46641">
    <property type="entry name" value="FMRFAMIDE RECEPTOR-RELATED"/>
    <property type="match status" value="1"/>
</dbReference>
<feature type="domain" description="G-protein coupled receptors family 1 profile" evidence="6">
    <location>
        <begin position="85"/>
        <end position="502"/>
    </location>
</feature>
<dbReference type="Pfam" id="PF00001">
    <property type="entry name" value="7tm_1"/>
    <property type="match status" value="1"/>
</dbReference>
<protein>
    <submittedName>
        <fullName evidence="7">G-protein coupled receptor</fullName>
    </submittedName>
</protein>
<evidence type="ECO:0000256" key="3">
    <source>
        <dbReference type="ARBA" id="ARBA00022989"/>
    </source>
</evidence>
<gene>
    <name evidence="7" type="ORF">CLF_109524</name>
</gene>
<dbReference type="GO" id="GO:0004930">
    <property type="term" value="F:G protein-coupled receptor activity"/>
    <property type="evidence" value="ECO:0007669"/>
    <property type="project" value="InterPro"/>
</dbReference>
<feature type="transmembrane region" description="Helical" evidence="5">
    <location>
        <begin position="486"/>
        <end position="505"/>
    </location>
</feature>
<dbReference type="PANTHER" id="PTHR46641:SF25">
    <property type="entry name" value="CNMAMIDE RECEPTOR-RELATED"/>
    <property type="match status" value="1"/>
</dbReference>
<keyword evidence="3 5" id="KW-1133">Transmembrane helix</keyword>
<evidence type="ECO:0000313" key="8">
    <source>
        <dbReference type="Proteomes" id="UP000008909"/>
    </source>
</evidence>
<dbReference type="InterPro" id="IPR000276">
    <property type="entry name" value="GPCR_Rhodpsn"/>
</dbReference>
<feature type="transmembrane region" description="Helical" evidence="5">
    <location>
        <begin position="445"/>
        <end position="466"/>
    </location>
</feature>
<proteinExistence type="predicted"/>
<dbReference type="GO" id="GO:0016020">
    <property type="term" value="C:membrane"/>
    <property type="evidence" value="ECO:0007669"/>
    <property type="project" value="UniProtKB-SubCell"/>
</dbReference>
<feature type="transmembrane region" description="Helical" evidence="5">
    <location>
        <begin position="187"/>
        <end position="207"/>
    </location>
</feature>
<evidence type="ECO:0000313" key="7">
    <source>
        <dbReference type="EMBL" id="GAA40676.1"/>
    </source>
</evidence>
<dbReference type="InterPro" id="IPR052954">
    <property type="entry name" value="GPCR-Ligand_Int"/>
</dbReference>
<sequence>MEQPTKATFSCENYDAEGLMKLLDLSKEQLRLRLNYSEEDADLVRRFLHSELGWTSEDNVAFTCQVISFIFLCVPPMIFLIGTVGNLLSFSVLCRRSMLYHPSYMYLAVLALVDEGVLCFGLLRRWTDRLAGHRLEERHWVLCKLLNYTGVTTSCLSAWIVVAVTVERALVIKLPLHSAQSDRVKRSRVILLCMTLAVFLIGSHFFVTIDLVDTTSIIRDDYFAPNDTFLMNGSVTLAKLTAKEMIAAYHIQPAQICDFREPFSTNGVKRAWVSIDAAIYSYIPFLLITVFNIIILTSLRTANKNRSALLVNSTHAAPASVNPRNTPSVMHQGWKSLTNFCSFRERPVASPPRKVCTFCAQSFPIDRFHVPRDSNEIQRWLPANCCETHKSEAPSMLRHDNWRALPPQRPVNITFLPYRINGIAVKSVNITRKHGYSMATEMRQLTILLLLMSATFLVTTSPVGLVKGMITWNSMASVGLEWMDCIAELLMYTNHAANFYLYIAVGSRFRKELRGLFACRQRKKQRQYLMN</sequence>
<feature type="transmembrane region" description="Helical" evidence="5">
    <location>
        <begin position="279"/>
        <end position="299"/>
    </location>
</feature>
<comment type="subcellular location">
    <subcellularLocation>
        <location evidence="1">Membrane</location>
    </subcellularLocation>
</comment>
<evidence type="ECO:0000256" key="5">
    <source>
        <dbReference type="SAM" id="Phobius"/>
    </source>
</evidence>
<keyword evidence="2 5" id="KW-0812">Transmembrane</keyword>
<dbReference type="AlphaFoldDB" id="H2KSJ6"/>
<reference evidence="7" key="1">
    <citation type="journal article" date="2011" name="Genome Biol.">
        <title>The draft genome of the carcinogenic human liver fluke Clonorchis sinensis.</title>
        <authorList>
            <person name="Wang X."/>
            <person name="Chen W."/>
            <person name="Huang Y."/>
            <person name="Sun J."/>
            <person name="Men J."/>
            <person name="Liu H."/>
            <person name="Luo F."/>
            <person name="Guo L."/>
            <person name="Lv X."/>
            <person name="Deng C."/>
            <person name="Zhou C."/>
            <person name="Fan Y."/>
            <person name="Li X."/>
            <person name="Huang L."/>
            <person name="Hu Y."/>
            <person name="Liang C."/>
            <person name="Hu X."/>
            <person name="Xu J."/>
            <person name="Yu X."/>
        </authorList>
    </citation>
    <scope>NUCLEOTIDE SEQUENCE [LARGE SCALE GENOMIC DNA]</scope>
    <source>
        <strain evidence="7">Henan</strain>
    </source>
</reference>
<dbReference type="EMBL" id="DF143417">
    <property type="protein sequence ID" value="GAA40676.1"/>
    <property type="molecule type" value="Genomic_DNA"/>
</dbReference>